<dbReference type="SUPFAM" id="SSF51261">
    <property type="entry name" value="Duplicated hybrid motif"/>
    <property type="match status" value="1"/>
</dbReference>
<feature type="domain" description="LysM" evidence="3">
    <location>
        <begin position="69"/>
        <end position="113"/>
    </location>
</feature>
<name>E1TGZ5_BURSG</name>
<protein>
    <submittedName>
        <fullName evidence="4">Peptidase M23</fullName>
    </submittedName>
</protein>
<gene>
    <name evidence="4" type="ordered locus">BC1003_5827</name>
</gene>
<dbReference type="Gene3D" id="3.10.350.10">
    <property type="entry name" value="LysM domain"/>
    <property type="match status" value="1"/>
</dbReference>
<dbReference type="EMBL" id="CP002218">
    <property type="protein sequence ID" value="ADN61738.1"/>
    <property type="molecule type" value="Genomic_DNA"/>
</dbReference>
<dbReference type="eggNOG" id="COG4942">
    <property type="taxonomic scope" value="Bacteria"/>
</dbReference>
<dbReference type="Pfam" id="PF01476">
    <property type="entry name" value="LysM"/>
    <property type="match status" value="1"/>
</dbReference>
<keyword evidence="2" id="KW-0732">Signal</keyword>
<dbReference type="OrthoDB" id="9795421at2"/>
<feature type="signal peptide" evidence="2">
    <location>
        <begin position="1"/>
        <end position="27"/>
    </location>
</feature>
<dbReference type="PANTHER" id="PTHR21666:SF270">
    <property type="entry name" value="MUREIN HYDROLASE ACTIVATOR ENVC"/>
    <property type="match status" value="1"/>
</dbReference>
<dbReference type="InterPro" id="IPR036779">
    <property type="entry name" value="LysM_dom_sf"/>
</dbReference>
<dbReference type="SMART" id="SM00257">
    <property type="entry name" value="LysM"/>
    <property type="match status" value="1"/>
</dbReference>
<dbReference type="PANTHER" id="PTHR21666">
    <property type="entry name" value="PEPTIDASE-RELATED"/>
    <property type="match status" value="1"/>
</dbReference>
<dbReference type="Pfam" id="PF01551">
    <property type="entry name" value="Peptidase_M23"/>
    <property type="match status" value="1"/>
</dbReference>
<dbReference type="eggNOG" id="COG1388">
    <property type="taxonomic scope" value="Bacteria"/>
</dbReference>
<dbReference type="AlphaFoldDB" id="E1TGZ5"/>
<dbReference type="InterPro" id="IPR050570">
    <property type="entry name" value="Cell_wall_metabolism_enzyme"/>
</dbReference>
<evidence type="ECO:0000256" key="2">
    <source>
        <dbReference type="SAM" id="SignalP"/>
    </source>
</evidence>
<dbReference type="CDD" id="cd00118">
    <property type="entry name" value="LysM"/>
    <property type="match status" value="1"/>
</dbReference>
<dbReference type="InterPro" id="IPR018392">
    <property type="entry name" value="LysM"/>
</dbReference>
<feature type="chain" id="PRO_5003151741" evidence="2">
    <location>
        <begin position="28"/>
        <end position="275"/>
    </location>
</feature>
<evidence type="ECO:0000313" key="4">
    <source>
        <dbReference type="EMBL" id="ADN61738.1"/>
    </source>
</evidence>
<dbReference type="CDD" id="cd12797">
    <property type="entry name" value="M23_peptidase"/>
    <property type="match status" value="1"/>
</dbReference>
<proteinExistence type="predicted"/>
<dbReference type="STRING" id="640512.BC1003_5827"/>
<evidence type="ECO:0000256" key="1">
    <source>
        <dbReference type="SAM" id="MobiDB-lite"/>
    </source>
</evidence>
<dbReference type="InterPro" id="IPR016047">
    <property type="entry name" value="M23ase_b-sheet_dom"/>
</dbReference>
<evidence type="ECO:0000259" key="3">
    <source>
        <dbReference type="PROSITE" id="PS51782"/>
    </source>
</evidence>
<reference evidence="4" key="1">
    <citation type="submission" date="2010-09" db="EMBL/GenBank/DDBJ databases">
        <title>Complete sequence of chromosome2 of Burkholderia sp. CCGE1003.</title>
        <authorList>
            <consortium name="US DOE Joint Genome Institute"/>
            <person name="Lucas S."/>
            <person name="Copeland A."/>
            <person name="Lapidus A."/>
            <person name="Cheng J.-F."/>
            <person name="Bruce D."/>
            <person name="Goodwin L."/>
            <person name="Pitluck S."/>
            <person name="Daligault H."/>
            <person name="Davenport K."/>
            <person name="Detter J.C."/>
            <person name="Han C."/>
            <person name="Tapia R."/>
            <person name="Land M."/>
            <person name="Hauser L."/>
            <person name="Jeffries C."/>
            <person name="Kyrpides N."/>
            <person name="Ivanova N."/>
            <person name="Ovchinnikova G."/>
            <person name="Martinez-Romero E."/>
            <person name="Rogel M.A."/>
            <person name="Auchtung J."/>
            <person name="Tiedje J.M."/>
            <person name="Woyke T."/>
        </authorList>
    </citation>
    <scope>NUCLEOTIDE SEQUENCE</scope>
    <source>
        <strain evidence="4">CCGE1003</strain>
    </source>
</reference>
<dbReference type="Gene3D" id="2.70.70.10">
    <property type="entry name" value="Glucose Permease (Domain IIA)"/>
    <property type="match status" value="1"/>
</dbReference>
<feature type="compositionally biased region" description="Low complexity" evidence="1">
    <location>
        <begin position="119"/>
        <end position="136"/>
    </location>
</feature>
<dbReference type="PROSITE" id="PS51782">
    <property type="entry name" value="LYSM"/>
    <property type="match status" value="1"/>
</dbReference>
<dbReference type="HOGENOM" id="CLU_029425_0_3_4"/>
<sequence>MKISLSRCAQPLVTMLLALSLSSPLSACALHSPGAASSDAPASEPLDPIAALANGSALAARGEATVPSGFYRVNPGDTLTAVARDFGRDVSAIARWNHLPADAGLRPGQILRVAPPPANTAGNPAATSARAPAAADTRADKRADAASGTTRETKARLMWPVSGAVQQPFVAGKTKGVTLAALADEQVKAAANGKVVYAGSGVPGYGRLVIVKHDSHLLTAYGNNRALLVKEGTLVKKGQAIADPATDASGDASMRFEVRRDGKAVDPLPYLPTRR</sequence>
<dbReference type="KEGG" id="bgf:BC1003_5827"/>
<accession>E1TGZ5</accession>
<dbReference type="GO" id="GO:0004222">
    <property type="term" value="F:metalloendopeptidase activity"/>
    <property type="evidence" value="ECO:0007669"/>
    <property type="project" value="TreeGrafter"/>
</dbReference>
<feature type="region of interest" description="Disordered" evidence="1">
    <location>
        <begin position="116"/>
        <end position="153"/>
    </location>
</feature>
<organism evidence="4">
    <name type="scientific">Burkholderia sp. (strain CCGE1003)</name>
    <dbReference type="NCBI Taxonomy" id="640512"/>
    <lineage>
        <taxon>Bacteria</taxon>
        <taxon>Pseudomonadati</taxon>
        <taxon>Pseudomonadota</taxon>
        <taxon>Betaproteobacteria</taxon>
        <taxon>Burkholderiales</taxon>
        <taxon>Burkholderiaceae</taxon>
        <taxon>Burkholderia</taxon>
    </lineage>
</organism>
<dbReference type="InterPro" id="IPR011055">
    <property type="entry name" value="Dup_hybrid_motif"/>
</dbReference>